<dbReference type="VEuPathDB" id="TriTrypDB:LdCL_180019400"/>
<organism evidence="2 3">
    <name type="scientific">Leishmania donovani</name>
    <dbReference type="NCBI Taxonomy" id="5661"/>
    <lineage>
        <taxon>Eukaryota</taxon>
        <taxon>Discoba</taxon>
        <taxon>Euglenozoa</taxon>
        <taxon>Kinetoplastea</taxon>
        <taxon>Metakinetoplastina</taxon>
        <taxon>Trypanosomatida</taxon>
        <taxon>Trypanosomatidae</taxon>
        <taxon>Leishmaniinae</taxon>
        <taxon>Leishmania</taxon>
    </lineage>
</organism>
<name>A0A504Y188_LEIDO</name>
<dbReference type="VEuPathDB" id="TriTrypDB:LDHU3_18.1790"/>
<comment type="caution">
    <text evidence="2">The sequence shown here is derived from an EMBL/GenBank/DDBJ whole genome shotgun (WGS) entry which is preliminary data.</text>
</comment>
<accession>A0A504Y188</accession>
<evidence type="ECO:0000313" key="2">
    <source>
        <dbReference type="EMBL" id="TPP55212.1"/>
    </source>
</evidence>
<dbReference type="Proteomes" id="UP000318821">
    <property type="component" value="Unassembled WGS sequence"/>
</dbReference>
<evidence type="ECO:0000313" key="3">
    <source>
        <dbReference type="Proteomes" id="UP000318821"/>
    </source>
</evidence>
<proteinExistence type="predicted"/>
<feature type="compositionally biased region" description="Polar residues" evidence="1">
    <location>
        <begin position="221"/>
        <end position="231"/>
    </location>
</feature>
<sequence length="309" mass="32022">MHPSAQRQQAAASLLAAAALGAGVVWRGMMRHIGAQVLALLARRAYPSLPLVAGDCVLGQEDDADKLAKPAGALTPTAWIAGLAADRVMHRGVTEQRRLSGASVAAVAHLHENSTCCAHCLLGKLEELSAVSPKRCWLPWSMDAIGAVVIVSGPLLLLRRIHRFAGDGERYVFSGTAASCVPLPPSKPSILAPAQRGPQHHRYPARGAKIGEDSNVENQEKVTSSDAAGSTHESVSAAVTSAGCYSVSGNSAHEVLQQVAIGAAGSYDVAALEALQYPLSPFVSARNERRAAPTRTPTSAVSPIAGSGA</sequence>
<feature type="region of interest" description="Disordered" evidence="1">
    <location>
        <begin position="189"/>
        <end position="231"/>
    </location>
</feature>
<protein>
    <submittedName>
        <fullName evidence="2">Uncharacterized protein</fullName>
    </submittedName>
</protein>
<gene>
    <name evidence="2" type="ORF">CGC20_39065</name>
</gene>
<feature type="region of interest" description="Disordered" evidence="1">
    <location>
        <begin position="286"/>
        <end position="309"/>
    </location>
</feature>
<dbReference type="EMBL" id="RHLD01000027">
    <property type="protein sequence ID" value="TPP55212.1"/>
    <property type="molecule type" value="Genomic_DNA"/>
</dbReference>
<reference evidence="3" key="1">
    <citation type="submission" date="2019-02" db="EMBL/GenBank/DDBJ databases">
        <title>FDA dAtabase for Regulatory Grade micrObial Sequences (FDA-ARGOS): Supporting development and validation of Infectious Disease Dx tests.</title>
        <authorList>
            <person name="Duncan R."/>
            <person name="Fisher C."/>
            <person name="Tallon L."/>
            <person name="Sadzewicz L."/>
            <person name="Sengamalay N."/>
            <person name="Ott S."/>
            <person name="Godinez A."/>
            <person name="Nagaraj S."/>
            <person name="Vavikolanu K."/>
            <person name="Vyas G."/>
            <person name="Nadendla S."/>
            <person name="Aluvathingal J."/>
            <person name="Sichtig H."/>
        </authorList>
    </citation>
    <scope>NUCLEOTIDE SEQUENCE [LARGE SCALE GENOMIC DNA]</scope>
    <source>
        <strain evidence="3">FDAARGOS_360</strain>
    </source>
</reference>
<dbReference type="AlphaFoldDB" id="A0A504Y188"/>
<evidence type="ECO:0000256" key="1">
    <source>
        <dbReference type="SAM" id="MobiDB-lite"/>
    </source>
</evidence>